<feature type="compositionally biased region" description="Polar residues" evidence="2">
    <location>
        <begin position="229"/>
        <end position="247"/>
    </location>
</feature>
<reference evidence="5" key="1">
    <citation type="submission" date="2019-06" db="EMBL/GenBank/DDBJ databases">
        <authorList>
            <person name="Broberg M."/>
        </authorList>
    </citation>
    <scope>NUCLEOTIDE SEQUENCE [LARGE SCALE GENOMIC DNA]</scope>
</reference>
<evidence type="ECO:0000256" key="2">
    <source>
        <dbReference type="SAM" id="MobiDB-lite"/>
    </source>
</evidence>
<organism evidence="4 5">
    <name type="scientific">Clonostachys byssicola</name>
    <dbReference type="NCBI Taxonomy" id="160290"/>
    <lineage>
        <taxon>Eukaryota</taxon>
        <taxon>Fungi</taxon>
        <taxon>Dikarya</taxon>
        <taxon>Ascomycota</taxon>
        <taxon>Pezizomycotina</taxon>
        <taxon>Sordariomycetes</taxon>
        <taxon>Hypocreomycetidae</taxon>
        <taxon>Hypocreales</taxon>
        <taxon>Bionectriaceae</taxon>
        <taxon>Clonostachys</taxon>
    </lineage>
</organism>
<proteinExistence type="predicted"/>
<keyword evidence="1" id="KW-0863">Zinc-finger</keyword>
<sequence>HQSAAGDTDSLKQRFDDNEVGARAKLICPFRYRATKHNLSYPDSEFCKEGRQWPNISKLSSITREHLKKVHSSEYRCSDCNHKFSQVSIAELHDLKASHRQKCPRTGRTPLAGFDMTDEQWEKCRNWSQNQHVDRGSRNGLSERKPAWSWRRIYNSLFPTDRLDPYDKALYNDLPELPPGEPQKMSDFVSVFSRDFTPFVNSSNEEQSWPTELEETTTKRGPRIPGIYTPSSLEAQNSGQLQDNGQSIRCMVCKQKQDRDADTE</sequence>
<feature type="non-terminal residue" evidence="4">
    <location>
        <position position="264"/>
    </location>
</feature>
<feature type="non-terminal residue" evidence="4">
    <location>
        <position position="1"/>
    </location>
</feature>
<name>A0A9N9XY71_9HYPO</name>
<evidence type="ECO:0000313" key="5">
    <source>
        <dbReference type="Proteomes" id="UP000754883"/>
    </source>
</evidence>
<keyword evidence="1" id="KW-0862">Zinc</keyword>
<dbReference type="EMBL" id="CABFNO020001340">
    <property type="protein sequence ID" value="CAG9982606.1"/>
    <property type="molecule type" value="Genomic_DNA"/>
</dbReference>
<dbReference type="InterPro" id="IPR013087">
    <property type="entry name" value="Znf_C2H2_type"/>
</dbReference>
<feature type="region of interest" description="Disordered" evidence="2">
    <location>
        <begin position="201"/>
        <end position="248"/>
    </location>
</feature>
<feature type="domain" description="C2H2-type" evidence="3">
    <location>
        <begin position="75"/>
        <end position="104"/>
    </location>
</feature>
<dbReference type="PROSITE" id="PS00028">
    <property type="entry name" value="ZINC_FINGER_C2H2_1"/>
    <property type="match status" value="1"/>
</dbReference>
<keyword evidence="5" id="KW-1185">Reference proteome</keyword>
<accession>A0A9N9XY71</accession>
<dbReference type="PROSITE" id="PS50157">
    <property type="entry name" value="ZINC_FINGER_C2H2_2"/>
    <property type="match status" value="1"/>
</dbReference>
<dbReference type="GO" id="GO:0008270">
    <property type="term" value="F:zinc ion binding"/>
    <property type="evidence" value="ECO:0007669"/>
    <property type="project" value="UniProtKB-KW"/>
</dbReference>
<evidence type="ECO:0000313" key="4">
    <source>
        <dbReference type="EMBL" id="CAG9982606.1"/>
    </source>
</evidence>
<evidence type="ECO:0000259" key="3">
    <source>
        <dbReference type="PROSITE" id="PS50157"/>
    </source>
</evidence>
<feature type="compositionally biased region" description="Polar residues" evidence="2">
    <location>
        <begin position="201"/>
        <end position="210"/>
    </location>
</feature>
<reference evidence="4 5" key="2">
    <citation type="submission" date="2021-10" db="EMBL/GenBank/DDBJ databases">
        <authorList>
            <person name="Piombo E."/>
        </authorList>
    </citation>
    <scope>NUCLEOTIDE SEQUENCE [LARGE SCALE GENOMIC DNA]</scope>
</reference>
<dbReference type="AlphaFoldDB" id="A0A9N9XY71"/>
<dbReference type="OrthoDB" id="5148030at2759"/>
<comment type="caution">
    <text evidence="4">The sequence shown here is derived from an EMBL/GenBank/DDBJ whole genome shotgun (WGS) entry which is preliminary data.</text>
</comment>
<dbReference type="Proteomes" id="UP000754883">
    <property type="component" value="Unassembled WGS sequence"/>
</dbReference>
<keyword evidence="1" id="KW-0479">Metal-binding</keyword>
<gene>
    <name evidence="4" type="ORF">CBYS24578_00013342</name>
</gene>
<protein>
    <recommendedName>
        <fullName evidence="3">C2H2-type domain-containing protein</fullName>
    </recommendedName>
</protein>
<evidence type="ECO:0000256" key="1">
    <source>
        <dbReference type="PROSITE-ProRule" id="PRU00042"/>
    </source>
</evidence>